<keyword evidence="2" id="KW-1185">Reference proteome</keyword>
<dbReference type="Proteomes" id="UP001218218">
    <property type="component" value="Unassembled WGS sequence"/>
</dbReference>
<protein>
    <submittedName>
        <fullName evidence="1">Uncharacterized protein</fullName>
    </submittedName>
</protein>
<dbReference type="EMBL" id="JARIHO010000024">
    <property type="protein sequence ID" value="KAJ7342743.1"/>
    <property type="molecule type" value="Genomic_DNA"/>
</dbReference>
<sequence>MSVGRKTLPPGETDARDLPLMTGSAAKEWLAHMILGVKTIAAGAEFIPVPYIRAAYGTVVILLETVDKMKKNREDLLDLCESIVEIVRLLQAEVSAHENVAGVRLVGLCEDFISFLRMLQIQLEKVVRNQAGLRGRCKEFLRTATVADQIDRYRIRISELRSNLLLVTTIDTNLNVARIKYFISST</sequence>
<organism evidence="1 2">
    <name type="scientific">Mycena albidolilacea</name>
    <dbReference type="NCBI Taxonomy" id="1033008"/>
    <lineage>
        <taxon>Eukaryota</taxon>
        <taxon>Fungi</taxon>
        <taxon>Dikarya</taxon>
        <taxon>Basidiomycota</taxon>
        <taxon>Agaricomycotina</taxon>
        <taxon>Agaricomycetes</taxon>
        <taxon>Agaricomycetidae</taxon>
        <taxon>Agaricales</taxon>
        <taxon>Marasmiineae</taxon>
        <taxon>Mycenaceae</taxon>
        <taxon>Mycena</taxon>
    </lineage>
</organism>
<reference evidence="1" key="1">
    <citation type="submission" date="2023-03" db="EMBL/GenBank/DDBJ databases">
        <title>Massive genome expansion in bonnet fungi (Mycena s.s.) driven by repeated elements and novel gene families across ecological guilds.</title>
        <authorList>
            <consortium name="Lawrence Berkeley National Laboratory"/>
            <person name="Harder C.B."/>
            <person name="Miyauchi S."/>
            <person name="Viragh M."/>
            <person name="Kuo A."/>
            <person name="Thoen E."/>
            <person name="Andreopoulos B."/>
            <person name="Lu D."/>
            <person name="Skrede I."/>
            <person name="Drula E."/>
            <person name="Henrissat B."/>
            <person name="Morin E."/>
            <person name="Kohler A."/>
            <person name="Barry K."/>
            <person name="LaButti K."/>
            <person name="Morin E."/>
            <person name="Salamov A."/>
            <person name="Lipzen A."/>
            <person name="Mereny Z."/>
            <person name="Hegedus B."/>
            <person name="Baldrian P."/>
            <person name="Stursova M."/>
            <person name="Weitz H."/>
            <person name="Taylor A."/>
            <person name="Grigoriev I.V."/>
            <person name="Nagy L.G."/>
            <person name="Martin F."/>
            <person name="Kauserud H."/>
        </authorList>
    </citation>
    <scope>NUCLEOTIDE SEQUENCE</scope>
    <source>
        <strain evidence="1">CBHHK002</strain>
    </source>
</reference>
<proteinExistence type="predicted"/>
<accession>A0AAD6ZW15</accession>
<evidence type="ECO:0000313" key="1">
    <source>
        <dbReference type="EMBL" id="KAJ7342743.1"/>
    </source>
</evidence>
<comment type="caution">
    <text evidence="1">The sequence shown here is derived from an EMBL/GenBank/DDBJ whole genome shotgun (WGS) entry which is preliminary data.</text>
</comment>
<name>A0AAD6ZW15_9AGAR</name>
<dbReference type="InterPro" id="IPR059179">
    <property type="entry name" value="MLKL-like_MCAfunc"/>
</dbReference>
<evidence type="ECO:0000313" key="2">
    <source>
        <dbReference type="Proteomes" id="UP001218218"/>
    </source>
</evidence>
<dbReference type="AlphaFoldDB" id="A0AAD6ZW15"/>
<gene>
    <name evidence="1" type="ORF">DFH08DRAFT_962791</name>
</gene>
<dbReference type="CDD" id="cd21037">
    <property type="entry name" value="MLKL_NTD"/>
    <property type="match status" value="1"/>
</dbReference>